<dbReference type="HOGENOM" id="CLU_1397068_0_0_1"/>
<dbReference type="Proteomes" id="UP000030755">
    <property type="component" value="Unassembled WGS sequence"/>
</dbReference>
<accession>A0A075AQ59</accession>
<evidence type="ECO:0000313" key="2">
    <source>
        <dbReference type="Proteomes" id="UP000030755"/>
    </source>
</evidence>
<organism evidence="1 2">
    <name type="scientific">Rozella allomycis (strain CSF55)</name>
    <dbReference type="NCBI Taxonomy" id="988480"/>
    <lineage>
        <taxon>Eukaryota</taxon>
        <taxon>Fungi</taxon>
        <taxon>Fungi incertae sedis</taxon>
        <taxon>Cryptomycota</taxon>
        <taxon>Cryptomycota incertae sedis</taxon>
        <taxon>Rozella</taxon>
    </lineage>
</organism>
<dbReference type="OrthoDB" id="19885at2759"/>
<evidence type="ECO:0000313" key="1">
    <source>
        <dbReference type="EMBL" id="EPZ30742.1"/>
    </source>
</evidence>
<reference evidence="1 2" key="1">
    <citation type="journal article" date="2013" name="Curr. Biol.">
        <title>Shared signatures of parasitism and phylogenomics unite Cryptomycota and microsporidia.</title>
        <authorList>
            <person name="James T.Y."/>
            <person name="Pelin A."/>
            <person name="Bonen L."/>
            <person name="Ahrendt S."/>
            <person name="Sain D."/>
            <person name="Corradi N."/>
            <person name="Stajich J.E."/>
        </authorList>
    </citation>
    <scope>NUCLEOTIDE SEQUENCE [LARGE SCALE GENOMIC DNA]</scope>
    <source>
        <strain evidence="1 2">CSF55</strain>
    </source>
</reference>
<protein>
    <submittedName>
        <fullName evidence="1">Uncharacterized protein</fullName>
    </submittedName>
</protein>
<dbReference type="EMBL" id="KE561407">
    <property type="protein sequence ID" value="EPZ30742.1"/>
    <property type="molecule type" value="Genomic_DNA"/>
</dbReference>
<dbReference type="AlphaFoldDB" id="A0A075AQ59"/>
<name>A0A075AQ59_ROZAC</name>
<gene>
    <name evidence="1" type="ORF">O9G_006129</name>
</gene>
<sequence>MSQQQQDFEAFLEGSNPELLEELASMKKKNGSPVPFEDYHGWSDGVWMQILGPISGGTIHAKLKEFKETIPMEIDQQNGPRGEQVDLSNPRALLNFMNMQMIDVTKLFGSCRILPEDKRNIELSGREEAIAQAAGKFKVFADPLGTAKETRKLPVASGLSGLGKTRLMEEWERIFDQAEVLGPRFGVLVPYYNGH</sequence>
<keyword evidence="2" id="KW-1185">Reference proteome</keyword>
<proteinExistence type="predicted"/>
<feature type="non-terminal residue" evidence="1">
    <location>
        <position position="195"/>
    </location>
</feature>